<keyword evidence="5" id="KW-1185">Reference proteome</keyword>
<dbReference type="EMBL" id="SJPX01000005">
    <property type="protein sequence ID" value="TWU47920.1"/>
    <property type="molecule type" value="Genomic_DNA"/>
</dbReference>
<evidence type="ECO:0000256" key="1">
    <source>
        <dbReference type="PROSITE-ProRule" id="PRU00285"/>
    </source>
</evidence>
<dbReference type="InterPro" id="IPR031107">
    <property type="entry name" value="Small_HSP"/>
</dbReference>
<dbReference type="CDD" id="cd06464">
    <property type="entry name" value="ACD_sHsps-like"/>
    <property type="match status" value="1"/>
</dbReference>
<evidence type="ECO:0000259" key="3">
    <source>
        <dbReference type="PROSITE" id="PS01031"/>
    </source>
</evidence>
<dbReference type="Gene3D" id="2.60.40.790">
    <property type="match status" value="1"/>
</dbReference>
<proteinExistence type="inferred from homology"/>
<evidence type="ECO:0000313" key="4">
    <source>
        <dbReference type="EMBL" id="TWU47920.1"/>
    </source>
</evidence>
<dbReference type="OrthoDB" id="288864at2"/>
<dbReference type="SUPFAM" id="SSF49764">
    <property type="entry name" value="HSP20-like chaperones"/>
    <property type="match status" value="1"/>
</dbReference>
<protein>
    <submittedName>
        <fullName evidence="4">Spore protein SP21</fullName>
    </submittedName>
</protein>
<organism evidence="4 5">
    <name type="scientific">Rubripirellula reticaptiva</name>
    <dbReference type="NCBI Taxonomy" id="2528013"/>
    <lineage>
        <taxon>Bacteria</taxon>
        <taxon>Pseudomonadati</taxon>
        <taxon>Planctomycetota</taxon>
        <taxon>Planctomycetia</taxon>
        <taxon>Pirellulales</taxon>
        <taxon>Pirellulaceae</taxon>
        <taxon>Rubripirellula</taxon>
    </lineage>
</organism>
<feature type="domain" description="SHSP" evidence="3">
    <location>
        <begin position="30"/>
        <end position="142"/>
    </location>
</feature>
<dbReference type="PANTHER" id="PTHR11527">
    <property type="entry name" value="HEAT-SHOCK PROTEIN 20 FAMILY MEMBER"/>
    <property type="match status" value="1"/>
</dbReference>
<comment type="caution">
    <text evidence="4">The sequence shown here is derived from an EMBL/GenBank/DDBJ whole genome shotgun (WGS) entry which is preliminary data.</text>
</comment>
<comment type="similarity">
    <text evidence="1 2">Belongs to the small heat shock protein (HSP20) family.</text>
</comment>
<dbReference type="AlphaFoldDB" id="A0A5C6EHA1"/>
<evidence type="ECO:0000256" key="2">
    <source>
        <dbReference type="RuleBase" id="RU003616"/>
    </source>
</evidence>
<dbReference type="RefSeq" id="WP_146536362.1">
    <property type="nucleotide sequence ID" value="NZ_SJPX01000005.1"/>
</dbReference>
<dbReference type="Pfam" id="PF00011">
    <property type="entry name" value="HSP20"/>
    <property type="match status" value="1"/>
</dbReference>
<accession>A0A5C6EHA1</accession>
<dbReference type="InterPro" id="IPR008978">
    <property type="entry name" value="HSP20-like_chaperone"/>
</dbReference>
<dbReference type="InterPro" id="IPR002068">
    <property type="entry name" value="A-crystallin/Hsp20_dom"/>
</dbReference>
<sequence>MLSTQWQPMAEMNRLRNEMDRVFGRHGNGSGRATAFPPLNVWENDDSLFVEAELPGFDLDDLEIYVTGGNHLSIAGERKQPEHEGGAWHRQERAFGKFRRTLDLPGDVNSDGVEASFCNGVLKLAMPKAEQVKPHRIEVKAI</sequence>
<dbReference type="PROSITE" id="PS01031">
    <property type="entry name" value="SHSP"/>
    <property type="match status" value="1"/>
</dbReference>
<reference evidence="4 5" key="1">
    <citation type="submission" date="2019-02" db="EMBL/GenBank/DDBJ databases">
        <title>Deep-cultivation of Planctomycetes and their phenomic and genomic characterization uncovers novel biology.</title>
        <authorList>
            <person name="Wiegand S."/>
            <person name="Jogler M."/>
            <person name="Boedeker C."/>
            <person name="Pinto D."/>
            <person name="Vollmers J."/>
            <person name="Rivas-Marin E."/>
            <person name="Kohn T."/>
            <person name="Peeters S.H."/>
            <person name="Heuer A."/>
            <person name="Rast P."/>
            <person name="Oberbeckmann S."/>
            <person name="Bunk B."/>
            <person name="Jeske O."/>
            <person name="Meyerdierks A."/>
            <person name="Storesund J.E."/>
            <person name="Kallscheuer N."/>
            <person name="Luecker S."/>
            <person name="Lage O.M."/>
            <person name="Pohl T."/>
            <person name="Merkel B.J."/>
            <person name="Hornburger P."/>
            <person name="Mueller R.-W."/>
            <person name="Bruemmer F."/>
            <person name="Labrenz M."/>
            <person name="Spormann A.M."/>
            <person name="Op Den Camp H."/>
            <person name="Overmann J."/>
            <person name="Amann R."/>
            <person name="Jetten M.S.M."/>
            <person name="Mascher T."/>
            <person name="Medema M.H."/>
            <person name="Devos D.P."/>
            <person name="Kaster A.-K."/>
            <person name="Ovreas L."/>
            <person name="Rohde M."/>
            <person name="Galperin M.Y."/>
            <person name="Jogler C."/>
        </authorList>
    </citation>
    <scope>NUCLEOTIDE SEQUENCE [LARGE SCALE GENOMIC DNA]</scope>
    <source>
        <strain evidence="4 5">Poly59</strain>
    </source>
</reference>
<gene>
    <name evidence="4" type="primary">hspA_1</name>
    <name evidence="4" type="ORF">Poly59_47640</name>
</gene>
<dbReference type="Proteomes" id="UP000317977">
    <property type="component" value="Unassembled WGS sequence"/>
</dbReference>
<name>A0A5C6EHA1_9BACT</name>
<evidence type="ECO:0000313" key="5">
    <source>
        <dbReference type="Proteomes" id="UP000317977"/>
    </source>
</evidence>